<dbReference type="EMBL" id="JAPCID010000032">
    <property type="protein sequence ID" value="MDA0140008.1"/>
    <property type="molecule type" value="Genomic_DNA"/>
</dbReference>
<comment type="similarity">
    <text evidence="1">Belongs to the NAD(P)-dependent epimerase/dehydratase family.</text>
</comment>
<evidence type="ECO:0000256" key="1">
    <source>
        <dbReference type="ARBA" id="ARBA00007637"/>
    </source>
</evidence>
<evidence type="ECO:0000313" key="4">
    <source>
        <dbReference type="Proteomes" id="UP001147700"/>
    </source>
</evidence>
<reference evidence="3" key="1">
    <citation type="submission" date="2022-10" db="EMBL/GenBank/DDBJ databases">
        <title>The WGS of Solirubrobacter sp. CPCC 204708.</title>
        <authorList>
            <person name="Jiang Z."/>
        </authorList>
    </citation>
    <scope>NUCLEOTIDE SEQUENCE</scope>
    <source>
        <strain evidence="3">CPCC 204708</strain>
    </source>
</reference>
<dbReference type="SUPFAM" id="SSF51735">
    <property type="entry name" value="NAD(P)-binding Rossmann-fold domains"/>
    <property type="match status" value="1"/>
</dbReference>
<sequence>MRALVTGAGGFVGATLVRRLLAEGHEVHATGRPGGQPWRLEDVRADIELHEVDLADAEAIARLVGRARPDWVFHLAAHGAYSWQTETQPILAVNVLGTAALLDAALDAGAQAFIHAGSSSEYGLKDHPPVEDEALAPNSTYAVGKAAATHYCSFVGQRAVARVATLRLYSIYGPWEDPGRLMPTLAVRGLRGELPPLVAPETARDFVHVDDACDAFVRAAQAPDLEPGVVLNLGSGRQTTLREIVAIAREVLAIEAEPQWGSTAARSWDTSVWVSDPRRIETALGWRASTDLREGFRDLADWLASDPDRLARYASVARR</sequence>
<comment type="caution">
    <text evidence="3">The sequence shown here is derived from an EMBL/GenBank/DDBJ whole genome shotgun (WGS) entry which is preliminary data.</text>
</comment>
<keyword evidence="4" id="KW-1185">Reference proteome</keyword>
<dbReference type="PANTHER" id="PTHR43000">
    <property type="entry name" value="DTDP-D-GLUCOSE 4,6-DEHYDRATASE-RELATED"/>
    <property type="match status" value="1"/>
</dbReference>
<dbReference type="InterPro" id="IPR001509">
    <property type="entry name" value="Epimerase_deHydtase"/>
</dbReference>
<accession>A0ABT4RNK7</accession>
<gene>
    <name evidence="3" type="ORF">OJ962_21065</name>
</gene>
<dbReference type="Pfam" id="PF01370">
    <property type="entry name" value="Epimerase"/>
    <property type="match status" value="1"/>
</dbReference>
<dbReference type="InterPro" id="IPR036291">
    <property type="entry name" value="NAD(P)-bd_dom_sf"/>
</dbReference>
<dbReference type="Gene3D" id="3.40.50.720">
    <property type="entry name" value="NAD(P)-binding Rossmann-like Domain"/>
    <property type="match status" value="1"/>
</dbReference>
<protein>
    <submittedName>
        <fullName evidence="3">NAD-dependent epimerase/dehydratase family protein</fullName>
    </submittedName>
</protein>
<feature type="domain" description="NAD-dependent epimerase/dehydratase" evidence="2">
    <location>
        <begin position="3"/>
        <end position="234"/>
    </location>
</feature>
<proteinExistence type="inferred from homology"/>
<name>A0ABT4RNK7_9ACTN</name>
<dbReference type="Proteomes" id="UP001147700">
    <property type="component" value="Unassembled WGS sequence"/>
</dbReference>
<evidence type="ECO:0000313" key="3">
    <source>
        <dbReference type="EMBL" id="MDA0140008.1"/>
    </source>
</evidence>
<dbReference type="RefSeq" id="WP_202955223.1">
    <property type="nucleotide sequence ID" value="NZ_JAPCID010000032.1"/>
</dbReference>
<evidence type="ECO:0000259" key="2">
    <source>
        <dbReference type="Pfam" id="PF01370"/>
    </source>
</evidence>
<organism evidence="3 4">
    <name type="scientific">Solirubrobacter deserti</name>
    <dbReference type="NCBI Taxonomy" id="2282478"/>
    <lineage>
        <taxon>Bacteria</taxon>
        <taxon>Bacillati</taxon>
        <taxon>Actinomycetota</taxon>
        <taxon>Thermoleophilia</taxon>
        <taxon>Solirubrobacterales</taxon>
        <taxon>Solirubrobacteraceae</taxon>
        <taxon>Solirubrobacter</taxon>
    </lineage>
</organism>